<keyword evidence="16" id="KW-1185">Reference proteome</keyword>
<dbReference type="RefSeq" id="WP_146513807.1">
    <property type="nucleotide sequence ID" value="NZ_SJPI01000001.1"/>
</dbReference>
<evidence type="ECO:0000256" key="6">
    <source>
        <dbReference type="ARBA" id="ARBA00022490"/>
    </source>
</evidence>
<dbReference type="HAMAP" id="MF_00328">
    <property type="entry name" value="Guanylate_kinase"/>
    <property type="match status" value="1"/>
</dbReference>
<dbReference type="AlphaFoldDB" id="A0A5C5WTU8"/>
<dbReference type="GO" id="GO:0005829">
    <property type="term" value="C:cytosol"/>
    <property type="evidence" value="ECO:0007669"/>
    <property type="project" value="TreeGrafter"/>
</dbReference>
<protein>
    <recommendedName>
        <fullName evidence="5 13">Guanylate kinase</fullName>
        <ecNumber evidence="4 13">2.7.4.8</ecNumber>
    </recommendedName>
    <alternativeName>
        <fullName evidence="11 13">GMP kinase</fullName>
    </alternativeName>
</protein>
<reference evidence="15 16" key="1">
    <citation type="submission" date="2019-02" db="EMBL/GenBank/DDBJ databases">
        <title>Deep-cultivation of Planctomycetes and their phenomic and genomic characterization uncovers novel biology.</title>
        <authorList>
            <person name="Wiegand S."/>
            <person name="Jogler M."/>
            <person name="Boedeker C."/>
            <person name="Pinto D."/>
            <person name="Vollmers J."/>
            <person name="Rivas-Marin E."/>
            <person name="Kohn T."/>
            <person name="Peeters S.H."/>
            <person name="Heuer A."/>
            <person name="Rast P."/>
            <person name="Oberbeckmann S."/>
            <person name="Bunk B."/>
            <person name="Jeske O."/>
            <person name="Meyerdierks A."/>
            <person name="Storesund J.E."/>
            <person name="Kallscheuer N."/>
            <person name="Luecker S."/>
            <person name="Lage O.M."/>
            <person name="Pohl T."/>
            <person name="Merkel B.J."/>
            <person name="Hornburger P."/>
            <person name="Mueller R.-W."/>
            <person name="Bruemmer F."/>
            <person name="Labrenz M."/>
            <person name="Spormann A.M."/>
            <person name="Op Den Camp H."/>
            <person name="Overmann J."/>
            <person name="Amann R."/>
            <person name="Jetten M.S.M."/>
            <person name="Mascher T."/>
            <person name="Medema M.H."/>
            <person name="Devos D.P."/>
            <person name="Kaster A.-K."/>
            <person name="Ovreas L."/>
            <person name="Rohde M."/>
            <person name="Galperin M.Y."/>
            <person name="Jogler C."/>
        </authorList>
    </citation>
    <scope>NUCLEOTIDE SEQUENCE [LARGE SCALE GENOMIC DNA]</scope>
    <source>
        <strain evidence="15 16">Pla22</strain>
    </source>
</reference>
<dbReference type="SUPFAM" id="SSF52540">
    <property type="entry name" value="P-loop containing nucleoside triphosphate hydrolases"/>
    <property type="match status" value="1"/>
</dbReference>
<keyword evidence="9 13" id="KW-0418">Kinase</keyword>
<evidence type="ECO:0000256" key="7">
    <source>
        <dbReference type="ARBA" id="ARBA00022679"/>
    </source>
</evidence>
<evidence type="ECO:0000256" key="4">
    <source>
        <dbReference type="ARBA" id="ARBA00012961"/>
    </source>
</evidence>
<evidence type="ECO:0000313" key="16">
    <source>
        <dbReference type="Proteomes" id="UP000316598"/>
    </source>
</evidence>
<evidence type="ECO:0000256" key="2">
    <source>
        <dbReference type="ARBA" id="ARBA00004496"/>
    </source>
</evidence>
<evidence type="ECO:0000259" key="14">
    <source>
        <dbReference type="PROSITE" id="PS50052"/>
    </source>
</evidence>
<comment type="function">
    <text evidence="1 13">Essential for recycling GMP and indirectly, cGMP.</text>
</comment>
<dbReference type="Pfam" id="PF00625">
    <property type="entry name" value="Guanylate_kin"/>
    <property type="match status" value="1"/>
</dbReference>
<evidence type="ECO:0000256" key="11">
    <source>
        <dbReference type="ARBA" id="ARBA00030128"/>
    </source>
</evidence>
<evidence type="ECO:0000256" key="10">
    <source>
        <dbReference type="ARBA" id="ARBA00022840"/>
    </source>
</evidence>
<gene>
    <name evidence="13 15" type="primary">gmk</name>
    <name evidence="15" type="ORF">Pla22_12490</name>
</gene>
<dbReference type="InterPro" id="IPR008145">
    <property type="entry name" value="GK/Ca_channel_bsu"/>
</dbReference>
<dbReference type="InterPro" id="IPR017665">
    <property type="entry name" value="Guanylate_kinase"/>
</dbReference>
<dbReference type="Proteomes" id="UP000316598">
    <property type="component" value="Unassembled WGS sequence"/>
</dbReference>
<dbReference type="NCBIfam" id="TIGR03263">
    <property type="entry name" value="guanyl_kin"/>
    <property type="match status" value="1"/>
</dbReference>
<dbReference type="Gene3D" id="3.40.50.300">
    <property type="entry name" value="P-loop containing nucleotide triphosphate hydrolases"/>
    <property type="match status" value="1"/>
</dbReference>
<evidence type="ECO:0000313" key="15">
    <source>
        <dbReference type="EMBL" id="TWT53619.1"/>
    </source>
</evidence>
<evidence type="ECO:0000256" key="13">
    <source>
        <dbReference type="HAMAP-Rule" id="MF_00328"/>
    </source>
</evidence>
<keyword evidence="6 13" id="KW-0963">Cytoplasm</keyword>
<comment type="similarity">
    <text evidence="3 13">Belongs to the guanylate kinase family.</text>
</comment>
<dbReference type="InterPro" id="IPR008144">
    <property type="entry name" value="Guanylate_kin-like_dom"/>
</dbReference>
<organism evidence="15 16">
    <name type="scientific">Rubripirellula amarantea</name>
    <dbReference type="NCBI Taxonomy" id="2527999"/>
    <lineage>
        <taxon>Bacteria</taxon>
        <taxon>Pseudomonadati</taxon>
        <taxon>Planctomycetota</taxon>
        <taxon>Planctomycetia</taxon>
        <taxon>Pirellulales</taxon>
        <taxon>Pirellulaceae</taxon>
        <taxon>Rubripirellula</taxon>
    </lineage>
</organism>
<dbReference type="FunFam" id="3.30.63.10:FF:000005">
    <property type="entry name" value="Guanylate kinase"/>
    <property type="match status" value="1"/>
</dbReference>
<dbReference type="PANTHER" id="PTHR23117:SF13">
    <property type="entry name" value="GUANYLATE KINASE"/>
    <property type="match status" value="1"/>
</dbReference>
<evidence type="ECO:0000256" key="8">
    <source>
        <dbReference type="ARBA" id="ARBA00022741"/>
    </source>
</evidence>
<evidence type="ECO:0000256" key="9">
    <source>
        <dbReference type="ARBA" id="ARBA00022777"/>
    </source>
</evidence>
<dbReference type="GO" id="GO:0005524">
    <property type="term" value="F:ATP binding"/>
    <property type="evidence" value="ECO:0007669"/>
    <property type="project" value="UniProtKB-UniRule"/>
</dbReference>
<dbReference type="EMBL" id="SJPI01000001">
    <property type="protein sequence ID" value="TWT53619.1"/>
    <property type="molecule type" value="Genomic_DNA"/>
</dbReference>
<evidence type="ECO:0000256" key="5">
    <source>
        <dbReference type="ARBA" id="ARBA00016296"/>
    </source>
</evidence>
<dbReference type="PROSITE" id="PS50052">
    <property type="entry name" value="GUANYLATE_KINASE_2"/>
    <property type="match status" value="1"/>
</dbReference>
<dbReference type="InterPro" id="IPR020590">
    <property type="entry name" value="Guanylate_kinase_CS"/>
</dbReference>
<dbReference type="SMART" id="SM00072">
    <property type="entry name" value="GuKc"/>
    <property type="match status" value="1"/>
</dbReference>
<dbReference type="EC" id="2.7.4.8" evidence="4 13"/>
<name>A0A5C5WTU8_9BACT</name>
<comment type="caution">
    <text evidence="15">The sequence shown here is derived from an EMBL/GenBank/DDBJ whole genome shotgun (WGS) entry which is preliminary data.</text>
</comment>
<evidence type="ECO:0000256" key="1">
    <source>
        <dbReference type="ARBA" id="ARBA00003531"/>
    </source>
</evidence>
<dbReference type="InterPro" id="IPR027417">
    <property type="entry name" value="P-loop_NTPase"/>
</dbReference>
<dbReference type="PROSITE" id="PS00856">
    <property type="entry name" value="GUANYLATE_KINASE_1"/>
    <property type="match status" value="1"/>
</dbReference>
<dbReference type="CDD" id="cd00071">
    <property type="entry name" value="GMPK"/>
    <property type="match status" value="1"/>
</dbReference>
<dbReference type="PANTHER" id="PTHR23117">
    <property type="entry name" value="GUANYLATE KINASE-RELATED"/>
    <property type="match status" value="1"/>
</dbReference>
<keyword evidence="10 13" id="KW-0067">ATP-binding</keyword>
<feature type="domain" description="Guanylate kinase-like" evidence="14">
    <location>
        <begin position="7"/>
        <end position="189"/>
    </location>
</feature>
<feature type="binding site" evidence="13">
    <location>
        <begin position="14"/>
        <end position="21"/>
    </location>
    <ligand>
        <name>ATP</name>
        <dbReference type="ChEBI" id="CHEBI:30616"/>
    </ligand>
</feature>
<evidence type="ECO:0000256" key="12">
    <source>
        <dbReference type="ARBA" id="ARBA00048594"/>
    </source>
</evidence>
<dbReference type="OrthoDB" id="9808150at2"/>
<comment type="catalytic activity">
    <reaction evidence="12 13">
        <text>GMP + ATP = GDP + ADP</text>
        <dbReference type="Rhea" id="RHEA:20780"/>
        <dbReference type="ChEBI" id="CHEBI:30616"/>
        <dbReference type="ChEBI" id="CHEBI:58115"/>
        <dbReference type="ChEBI" id="CHEBI:58189"/>
        <dbReference type="ChEBI" id="CHEBI:456216"/>
        <dbReference type="EC" id="2.7.4.8"/>
    </reaction>
</comment>
<keyword evidence="8 13" id="KW-0547">Nucleotide-binding</keyword>
<accession>A0A5C5WTU8</accession>
<evidence type="ECO:0000256" key="3">
    <source>
        <dbReference type="ARBA" id="ARBA00005790"/>
    </source>
</evidence>
<proteinExistence type="inferred from homology"/>
<sequence>MNQDNKGRLVIISGPSGAGKSTVVGRLLDECGLPLRLSVSATTRTPRPGEVDGVSYFFLTPEEFAKRQAAGDFLESKEVFGLGHWYGTLREQVATGLNQGDWVILEIDVQGALTILENEDFDPITLFIHPGGMDELENRLRSRRTETNEAISARLETAAAEMLYRHRYQFEIINGNVDNAVAEICQILNDQKENYPCSKS</sequence>
<comment type="subcellular location">
    <subcellularLocation>
        <location evidence="2 13">Cytoplasm</location>
    </subcellularLocation>
</comment>
<dbReference type="GO" id="GO:0004385">
    <property type="term" value="F:GMP kinase activity"/>
    <property type="evidence" value="ECO:0007669"/>
    <property type="project" value="UniProtKB-UniRule"/>
</dbReference>
<keyword evidence="7 13" id="KW-0808">Transferase</keyword>